<dbReference type="EMBL" id="KQ235146">
    <property type="protein sequence ID" value="KMZ89755.1"/>
    <property type="molecule type" value="Genomic_DNA"/>
</dbReference>
<dbReference type="Proteomes" id="UP000053776">
    <property type="component" value="Unassembled WGS sequence"/>
</dbReference>
<dbReference type="AlphaFoldDB" id="A0A0J9T2X0"/>
<evidence type="ECO:0000313" key="1">
    <source>
        <dbReference type="EMBL" id="KMZ89755.1"/>
    </source>
</evidence>
<gene>
    <name evidence="1" type="ORF">PVMG_04585</name>
</gene>
<accession>A0A0J9T2X0</accession>
<organism evidence="1 2">
    <name type="scientific">Plasmodium vivax Mauritania I</name>
    <dbReference type="NCBI Taxonomy" id="1035515"/>
    <lineage>
        <taxon>Eukaryota</taxon>
        <taxon>Sar</taxon>
        <taxon>Alveolata</taxon>
        <taxon>Apicomplexa</taxon>
        <taxon>Aconoidasida</taxon>
        <taxon>Haemosporida</taxon>
        <taxon>Plasmodiidae</taxon>
        <taxon>Plasmodium</taxon>
        <taxon>Plasmodium (Plasmodium)</taxon>
    </lineage>
</organism>
<protein>
    <submittedName>
        <fullName evidence="1">Uncharacterized protein</fullName>
    </submittedName>
</protein>
<proteinExistence type="predicted"/>
<name>A0A0J9T2X0_PLAVI</name>
<sequence>MNIILLDIFDSNTEIIRKELIRDYNLTKFPLKKFLCESLKIFKDMKEAYCNRSEVNEKHTKTCTKLVNFEGSYRVFRTYIRDLYPKTLDLDDINNGLFDQCSSDEQKSVLDSDQADAGNILQEVRPTPGNEDNSMKKTITTTVGTELDAIWD</sequence>
<reference evidence="1 2" key="1">
    <citation type="submission" date="2011-08" db="EMBL/GenBank/DDBJ databases">
        <title>The Genome Sequence of Plasmodium vivax Mauritania I.</title>
        <authorList>
            <consortium name="The Broad Institute Genome Sequencing Platform"/>
            <consortium name="The Broad Institute Genome Sequencing Center for Infectious Disease"/>
            <person name="Neafsey D."/>
            <person name="Carlton J."/>
            <person name="Barnwell J."/>
            <person name="Collins W."/>
            <person name="Escalante A."/>
            <person name="Mullikin J."/>
            <person name="Saul A."/>
            <person name="Guigo R."/>
            <person name="Camara F."/>
            <person name="Young S.K."/>
            <person name="Zeng Q."/>
            <person name="Gargeya S."/>
            <person name="Fitzgerald M."/>
            <person name="Haas B."/>
            <person name="Abouelleil A."/>
            <person name="Alvarado L."/>
            <person name="Arachchi H.M."/>
            <person name="Berlin A."/>
            <person name="Brown A."/>
            <person name="Chapman S.B."/>
            <person name="Chen Z."/>
            <person name="Dunbar C."/>
            <person name="Freedman E."/>
            <person name="Gearin G."/>
            <person name="Gellesch M."/>
            <person name="Goldberg J."/>
            <person name="Griggs A."/>
            <person name="Gujja S."/>
            <person name="Heiman D."/>
            <person name="Howarth C."/>
            <person name="Larson L."/>
            <person name="Lui A."/>
            <person name="MacDonald P.J.P."/>
            <person name="Montmayeur A."/>
            <person name="Murphy C."/>
            <person name="Neiman D."/>
            <person name="Pearson M."/>
            <person name="Priest M."/>
            <person name="Roberts A."/>
            <person name="Saif S."/>
            <person name="Shea T."/>
            <person name="Shenoy N."/>
            <person name="Sisk P."/>
            <person name="Stolte C."/>
            <person name="Sykes S."/>
            <person name="Wortman J."/>
            <person name="Nusbaum C."/>
            <person name="Birren B."/>
        </authorList>
    </citation>
    <scope>NUCLEOTIDE SEQUENCE [LARGE SCALE GENOMIC DNA]</scope>
    <source>
        <strain evidence="1 2">Mauritania I</strain>
    </source>
</reference>
<evidence type="ECO:0000313" key="2">
    <source>
        <dbReference type="Proteomes" id="UP000053776"/>
    </source>
</evidence>